<dbReference type="PRINTS" id="PR01021">
    <property type="entry name" value="OMPADOMAIN"/>
</dbReference>
<dbReference type="AlphaFoldDB" id="A0A0J1GXL2"/>
<dbReference type="PANTHER" id="PTHR30329">
    <property type="entry name" value="STATOR ELEMENT OF FLAGELLAR MOTOR COMPLEX"/>
    <property type="match status" value="1"/>
</dbReference>
<dbReference type="GO" id="GO:0009279">
    <property type="term" value="C:cell outer membrane"/>
    <property type="evidence" value="ECO:0007669"/>
    <property type="project" value="UniProtKB-SubCell"/>
</dbReference>
<keyword evidence="5" id="KW-0732">Signal</keyword>
<feature type="domain" description="OmpA-like" evidence="6">
    <location>
        <begin position="100"/>
        <end position="213"/>
    </location>
</feature>
<evidence type="ECO:0000256" key="3">
    <source>
        <dbReference type="ARBA" id="ARBA00023237"/>
    </source>
</evidence>
<comment type="caution">
    <text evidence="7">The sequence shown here is derived from an EMBL/GenBank/DDBJ whole genome shotgun (WGS) entry which is preliminary data.</text>
</comment>
<dbReference type="SUPFAM" id="SSF103088">
    <property type="entry name" value="OmpA-like"/>
    <property type="match status" value="1"/>
</dbReference>
<accession>A0A0J1GXL2</accession>
<dbReference type="STRING" id="1195763.ABT56_16335"/>
<keyword evidence="8" id="KW-1185">Reference proteome</keyword>
<reference evidence="7 8" key="1">
    <citation type="submission" date="2015-05" db="EMBL/GenBank/DDBJ databases">
        <title>Photobacterium galathea sp. nov.</title>
        <authorList>
            <person name="Machado H."/>
            <person name="Gram L."/>
        </authorList>
    </citation>
    <scope>NUCLEOTIDE SEQUENCE [LARGE SCALE GENOMIC DNA]</scope>
    <source>
        <strain evidence="7 8">CGMCC 1.12159</strain>
    </source>
</reference>
<protein>
    <recommendedName>
        <fullName evidence="6">OmpA-like domain-containing protein</fullName>
    </recommendedName>
</protein>
<evidence type="ECO:0000256" key="1">
    <source>
        <dbReference type="ARBA" id="ARBA00004442"/>
    </source>
</evidence>
<name>A0A0J1GXL2_9GAMM</name>
<dbReference type="OrthoDB" id="9792521at2"/>
<evidence type="ECO:0000259" key="6">
    <source>
        <dbReference type="PROSITE" id="PS51123"/>
    </source>
</evidence>
<dbReference type="PROSITE" id="PS51123">
    <property type="entry name" value="OMPA_2"/>
    <property type="match status" value="1"/>
</dbReference>
<dbReference type="InterPro" id="IPR050330">
    <property type="entry name" value="Bact_OuterMem_StrucFunc"/>
</dbReference>
<proteinExistence type="predicted"/>
<gene>
    <name evidence="7" type="ORF">ABT56_16335</name>
</gene>
<keyword evidence="3" id="KW-0998">Cell outer membrane</keyword>
<dbReference type="PATRIC" id="fig|1195763.3.peg.3482"/>
<feature type="signal peptide" evidence="5">
    <location>
        <begin position="1"/>
        <end position="18"/>
    </location>
</feature>
<dbReference type="InterPro" id="IPR006665">
    <property type="entry name" value="OmpA-like"/>
</dbReference>
<dbReference type="Pfam" id="PF00691">
    <property type="entry name" value="OmpA"/>
    <property type="match status" value="1"/>
</dbReference>
<dbReference type="Proteomes" id="UP000036097">
    <property type="component" value="Unassembled WGS sequence"/>
</dbReference>
<dbReference type="InterPro" id="IPR036737">
    <property type="entry name" value="OmpA-like_sf"/>
</dbReference>
<dbReference type="Gene3D" id="3.30.1330.60">
    <property type="entry name" value="OmpA-like domain"/>
    <property type="match status" value="1"/>
</dbReference>
<comment type="subcellular location">
    <subcellularLocation>
        <location evidence="1">Cell outer membrane</location>
    </subcellularLocation>
</comment>
<dbReference type="InterPro" id="IPR006664">
    <property type="entry name" value="OMP_bac"/>
</dbReference>
<feature type="chain" id="PRO_5005252528" description="OmpA-like domain-containing protein" evidence="5">
    <location>
        <begin position="19"/>
        <end position="213"/>
    </location>
</feature>
<evidence type="ECO:0000256" key="5">
    <source>
        <dbReference type="SAM" id="SignalP"/>
    </source>
</evidence>
<evidence type="ECO:0000313" key="7">
    <source>
        <dbReference type="EMBL" id="KLV04174.1"/>
    </source>
</evidence>
<dbReference type="EMBL" id="LDOT01000023">
    <property type="protein sequence ID" value="KLV04174.1"/>
    <property type="molecule type" value="Genomic_DNA"/>
</dbReference>
<dbReference type="CDD" id="cd07185">
    <property type="entry name" value="OmpA_C-like"/>
    <property type="match status" value="1"/>
</dbReference>
<keyword evidence="2 4" id="KW-0472">Membrane</keyword>
<sequence>MLKKLFPLVCLLPLSCVAASGDDLAIESYCSTGQYAVVHRVEIGQVQGIGQHRNGFLQISVPSESKALKKALLDAAQPLGISAQCIEYLDGKQLLVMTGDKSLQSSLLGRVYFDFDNAQLTPFSKQILDYVARQLAKSEQVVALQGNTDNRGSQKYNYQLGIKRAEQSADYLHGKGIRSQRLLVESKGEQAPIETNDSEFGRENNRRVDIILP</sequence>
<dbReference type="RefSeq" id="WP_047879945.1">
    <property type="nucleotide sequence ID" value="NZ_LDOT01000023.1"/>
</dbReference>
<evidence type="ECO:0000256" key="4">
    <source>
        <dbReference type="PROSITE-ProRule" id="PRU00473"/>
    </source>
</evidence>
<dbReference type="PANTHER" id="PTHR30329:SF21">
    <property type="entry name" value="LIPOPROTEIN YIAD-RELATED"/>
    <property type="match status" value="1"/>
</dbReference>
<evidence type="ECO:0000256" key="2">
    <source>
        <dbReference type="ARBA" id="ARBA00023136"/>
    </source>
</evidence>
<evidence type="ECO:0000313" key="8">
    <source>
        <dbReference type="Proteomes" id="UP000036097"/>
    </source>
</evidence>
<organism evidence="7 8">
    <name type="scientific">Photobacterium aquae</name>
    <dbReference type="NCBI Taxonomy" id="1195763"/>
    <lineage>
        <taxon>Bacteria</taxon>
        <taxon>Pseudomonadati</taxon>
        <taxon>Pseudomonadota</taxon>
        <taxon>Gammaproteobacteria</taxon>
        <taxon>Vibrionales</taxon>
        <taxon>Vibrionaceae</taxon>
        <taxon>Photobacterium</taxon>
    </lineage>
</organism>